<gene>
    <name evidence="3" type="ORF">SYV04_12420</name>
</gene>
<evidence type="ECO:0000313" key="4">
    <source>
        <dbReference type="Proteomes" id="UP001291309"/>
    </source>
</evidence>
<keyword evidence="2" id="KW-0349">Heme</keyword>
<evidence type="ECO:0000256" key="2">
    <source>
        <dbReference type="RuleBase" id="RU000461"/>
    </source>
</evidence>
<keyword evidence="2" id="KW-0560">Oxidoreductase</keyword>
<keyword evidence="2" id="KW-0479">Metal-binding</keyword>
<dbReference type="InterPro" id="IPR036396">
    <property type="entry name" value="Cyt_P450_sf"/>
</dbReference>
<dbReference type="PRINTS" id="PR00359">
    <property type="entry name" value="BP450"/>
</dbReference>
<keyword evidence="2" id="KW-0503">Monooxygenase</keyword>
<dbReference type="RefSeq" id="WP_321545936.1">
    <property type="nucleotide sequence ID" value="NZ_JAXIVS010000004.1"/>
</dbReference>
<proteinExistence type="inferred from homology"/>
<dbReference type="InterPro" id="IPR002397">
    <property type="entry name" value="Cyt_P450_B"/>
</dbReference>
<evidence type="ECO:0000256" key="1">
    <source>
        <dbReference type="ARBA" id="ARBA00010617"/>
    </source>
</evidence>
<keyword evidence="2" id="KW-0408">Iron</keyword>
<sequence length="403" mass="45860">MSTSAPRFDLWSEEARIDPLPILARMRREAPVIRLFNPHQGAPVWFVTRYKEAVEFLRDPRFIKDKDKLSAQTRRLYFRVNELSHLDQHMINADPPAHTRLRSLVAKAFTPRRVDDLRPRITTIVNRLLDGMQDKGSVDLLEAFAMPLPVTVIAELLGIPSEDHGRFREWVNILFTPPVGGDFEPLRRMAREFQGYLQEFLARRRAHPREDLTSALIAAEEQGDQLSGAELMSMVFLLLIAGYETTAHLLGNGVWALLRHPEQKELLRTNPWLIDSAVDEMLRYRGPVKNTTTRFPLQETEFGGQLIPAQEMVVASLLSADNDAEQFPEPERFDITRTPNRHIAFGAGVHFCLGGPLAKVEAVLAIPLLLERLPQLRFAVDPATLRWRTGILLHGLEQLPVAF</sequence>
<dbReference type="Proteomes" id="UP001291309">
    <property type="component" value="Unassembled WGS sequence"/>
</dbReference>
<reference evidence="3 4" key="1">
    <citation type="submission" date="2023-12" db="EMBL/GenBank/DDBJ databases">
        <title>the genome sequence of Hyalangium sp. s54d21.</title>
        <authorList>
            <person name="Zhang X."/>
        </authorList>
    </citation>
    <scope>NUCLEOTIDE SEQUENCE [LARGE SCALE GENOMIC DNA]</scope>
    <source>
        <strain evidence="4">s54d21</strain>
    </source>
</reference>
<name>A0ABU5H1M6_9BACT</name>
<dbReference type="SUPFAM" id="SSF48264">
    <property type="entry name" value="Cytochrome P450"/>
    <property type="match status" value="1"/>
</dbReference>
<dbReference type="CDD" id="cd11029">
    <property type="entry name" value="CYP107-like"/>
    <property type="match status" value="1"/>
</dbReference>
<dbReference type="InterPro" id="IPR017972">
    <property type="entry name" value="Cyt_P450_CS"/>
</dbReference>
<dbReference type="PROSITE" id="PS00086">
    <property type="entry name" value="CYTOCHROME_P450"/>
    <property type="match status" value="1"/>
</dbReference>
<dbReference type="Pfam" id="PF00067">
    <property type="entry name" value="p450"/>
    <property type="match status" value="2"/>
</dbReference>
<dbReference type="PANTHER" id="PTHR46696">
    <property type="entry name" value="P450, PUTATIVE (EUROFUNG)-RELATED"/>
    <property type="match status" value="1"/>
</dbReference>
<comment type="caution">
    <text evidence="3">The sequence shown here is derived from an EMBL/GenBank/DDBJ whole genome shotgun (WGS) entry which is preliminary data.</text>
</comment>
<dbReference type="EMBL" id="JAXIVS010000004">
    <property type="protein sequence ID" value="MDY7227206.1"/>
    <property type="molecule type" value="Genomic_DNA"/>
</dbReference>
<protein>
    <submittedName>
        <fullName evidence="3">Cytochrome P450</fullName>
    </submittedName>
</protein>
<dbReference type="InterPro" id="IPR001128">
    <property type="entry name" value="Cyt_P450"/>
</dbReference>
<keyword evidence="4" id="KW-1185">Reference proteome</keyword>
<evidence type="ECO:0000313" key="3">
    <source>
        <dbReference type="EMBL" id="MDY7227206.1"/>
    </source>
</evidence>
<accession>A0ABU5H1M6</accession>
<dbReference type="PANTHER" id="PTHR46696:SF1">
    <property type="entry name" value="CYTOCHROME P450 YJIB-RELATED"/>
    <property type="match status" value="1"/>
</dbReference>
<comment type="similarity">
    <text evidence="1 2">Belongs to the cytochrome P450 family.</text>
</comment>
<organism evidence="3 4">
    <name type="scientific">Hyalangium rubrum</name>
    <dbReference type="NCBI Taxonomy" id="3103134"/>
    <lineage>
        <taxon>Bacteria</taxon>
        <taxon>Pseudomonadati</taxon>
        <taxon>Myxococcota</taxon>
        <taxon>Myxococcia</taxon>
        <taxon>Myxococcales</taxon>
        <taxon>Cystobacterineae</taxon>
        <taxon>Archangiaceae</taxon>
        <taxon>Hyalangium</taxon>
    </lineage>
</organism>
<dbReference type="Gene3D" id="1.10.630.10">
    <property type="entry name" value="Cytochrome P450"/>
    <property type="match status" value="1"/>
</dbReference>
<dbReference type="PRINTS" id="PR00385">
    <property type="entry name" value="P450"/>
</dbReference>